<evidence type="ECO:0000313" key="2">
    <source>
        <dbReference type="Proteomes" id="UP000245489"/>
    </source>
</evidence>
<dbReference type="AlphaFoldDB" id="A0A316EFW1"/>
<keyword evidence="2" id="KW-1185">Reference proteome</keyword>
<name>A0A316EFW1_9BACT</name>
<organism evidence="1 2">
    <name type="scientific">Arcicella aurantiaca</name>
    <dbReference type="NCBI Taxonomy" id="591202"/>
    <lineage>
        <taxon>Bacteria</taxon>
        <taxon>Pseudomonadati</taxon>
        <taxon>Bacteroidota</taxon>
        <taxon>Cytophagia</taxon>
        <taxon>Cytophagales</taxon>
        <taxon>Flectobacillaceae</taxon>
        <taxon>Arcicella</taxon>
    </lineage>
</organism>
<dbReference type="Proteomes" id="UP000245489">
    <property type="component" value="Unassembled WGS sequence"/>
</dbReference>
<accession>A0A316EFW1</accession>
<dbReference type="EMBL" id="QGGO01000001">
    <property type="protein sequence ID" value="PWK29195.1"/>
    <property type="molecule type" value="Genomic_DNA"/>
</dbReference>
<gene>
    <name evidence="1" type="ORF">LV89_00033</name>
</gene>
<comment type="caution">
    <text evidence="1">The sequence shown here is derived from an EMBL/GenBank/DDBJ whole genome shotgun (WGS) entry which is preliminary data.</text>
</comment>
<sequence>MVQTVYDEVASFMASMNPEKVIAFKPSKANQNRLDFLLDKQTEKRLSKDELNELEHYLMLNRIIGLAKARALSLVSA</sequence>
<dbReference type="OrthoDB" id="963877at2"/>
<dbReference type="RefSeq" id="WP_109740833.1">
    <property type="nucleotide sequence ID" value="NZ_QGGO01000001.1"/>
</dbReference>
<reference evidence="1 2" key="1">
    <citation type="submission" date="2018-05" db="EMBL/GenBank/DDBJ databases">
        <title>Genomic Encyclopedia of Archaeal and Bacterial Type Strains, Phase II (KMG-II): from individual species to whole genera.</title>
        <authorList>
            <person name="Goeker M."/>
        </authorList>
    </citation>
    <scope>NUCLEOTIDE SEQUENCE [LARGE SCALE GENOMIC DNA]</scope>
    <source>
        <strain evidence="1 2">DSM 22214</strain>
    </source>
</reference>
<protein>
    <submittedName>
        <fullName evidence="1">Uncharacterized protein</fullName>
    </submittedName>
</protein>
<evidence type="ECO:0000313" key="1">
    <source>
        <dbReference type="EMBL" id="PWK29195.1"/>
    </source>
</evidence>
<proteinExistence type="predicted"/>